<evidence type="ECO:0000313" key="1">
    <source>
        <dbReference type="EMBL" id="RXW24427.1"/>
    </source>
</evidence>
<accession>A0A4Q2DVH3</accession>
<comment type="caution">
    <text evidence="1">The sequence shown here is derived from an EMBL/GenBank/DDBJ whole genome shotgun (WGS) entry which is preliminary data.</text>
</comment>
<dbReference type="SUPFAM" id="SSF54909">
    <property type="entry name" value="Dimeric alpha+beta barrel"/>
    <property type="match status" value="1"/>
</dbReference>
<protein>
    <recommendedName>
        <fullName evidence="3">ABM domain-containing protein</fullName>
    </recommendedName>
</protein>
<reference evidence="1 2" key="1">
    <citation type="submission" date="2019-01" db="EMBL/GenBank/DDBJ databases">
        <title>Draft genome sequence of Psathyrella aberdarensis IHI B618.</title>
        <authorList>
            <person name="Buettner E."/>
            <person name="Kellner H."/>
        </authorList>
    </citation>
    <scope>NUCLEOTIDE SEQUENCE [LARGE SCALE GENOMIC DNA]</scope>
    <source>
        <strain evidence="1 2">IHI B618</strain>
    </source>
</reference>
<proteinExistence type="predicted"/>
<dbReference type="InterPro" id="IPR011008">
    <property type="entry name" value="Dimeric_a/b-barrel"/>
</dbReference>
<evidence type="ECO:0008006" key="3">
    <source>
        <dbReference type="Google" id="ProtNLM"/>
    </source>
</evidence>
<dbReference type="Gene3D" id="3.30.70.100">
    <property type="match status" value="1"/>
</dbReference>
<dbReference type="EMBL" id="SDEE01000019">
    <property type="protein sequence ID" value="RXW24427.1"/>
    <property type="molecule type" value="Genomic_DNA"/>
</dbReference>
<keyword evidence="2" id="KW-1185">Reference proteome</keyword>
<dbReference type="OrthoDB" id="3830579at2759"/>
<name>A0A4Q2DVH3_9AGAR</name>
<dbReference type="STRING" id="2316362.A0A4Q2DVH3"/>
<dbReference type="AlphaFoldDB" id="A0A4Q2DVH3"/>
<sequence>MPIVEVATIPASQAYIDNPEILKPTLDWIAKAPGFIKQWTGLRVEDGKTVYHVIEWETIEHHKNLPSLPNFQELIDLSKPCFASPPTIFHVPFEVPADGAFDAPVTEFCFAKPKGAEQKSEVVGLLSNLSKGLNGSYGPSFGITKEDANNICIVIGWDSVKAHVDAVTGNEGVAKLASLADLEVLHAPLKKHVTA</sequence>
<organism evidence="1 2">
    <name type="scientific">Candolleomyces aberdarensis</name>
    <dbReference type="NCBI Taxonomy" id="2316362"/>
    <lineage>
        <taxon>Eukaryota</taxon>
        <taxon>Fungi</taxon>
        <taxon>Dikarya</taxon>
        <taxon>Basidiomycota</taxon>
        <taxon>Agaricomycotina</taxon>
        <taxon>Agaricomycetes</taxon>
        <taxon>Agaricomycetidae</taxon>
        <taxon>Agaricales</taxon>
        <taxon>Agaricineae</taxon>
        <taxon>Psathyrellaceae</taxon>
        <taxon>Candolleomyces</taxon>
    </lineage>
</organism>
<dbReference type="Proteomes" id="UP000290288">
    <property type="component" value="Unassembled WGS sequence"/>
</dbReference>
<evidence type="ECO:0000313" key="2">
    <source>
        <dbReference type="Proteomes" id="UP000290288"/>
    </source>
</evidence>
<gene>
    <name evidence="1" type="ORF">EST38_g1420</name>
</gene>